<comment type="caution">
    <text evidence="2">The sequence shown here is derived from an EMBL/GenBank/DDBJ whole genome shotgun (WGS) entry which is preliminary data.</text>
</comment>
<gene>
    <name evidence="2" type="ORF">AK830_g6089</name>
</gene>
<evidence type="ECO:0000313" key="3">
    <source>
        <dbReference type="Proteomes" id="UP000050424"/>
    </source>
</evidence>
<feature type="compositionally biased region" description="Low complexity" evidence="1">
    <location>
        <begin position="278"/>
        <end position="288"/>
    </location>
</feature>
<feature type="region of interest" description="Disordered" evidence="1">
    <location>
        <begin position="1"/>
        <end position="52"/>
    </location>
</feature>
<feature type="compositionally biased region" description="Polar residues" evidence="1">
    <location>
        <begin position="117"/>
        <end position="133"/>
    </location>
</feature>
<feature type="compositionally biased region" description="Low complexity" evidence="1">
    <location>
        <begin position="1"/>
        <end position="16"/>
    </location>
</feature>
<feature type="region of interest" description="Disordered" evidence="1">
    <location>
        <begin position="546"/>
        <end position="593"/>
    </location>
</feature>
<protein>
    <submittedName>
        <fullName evidence="2">Uncharacterized protein</fullName>
    </submittedName>
</protein>
<organism evidence="2 3">
    <name type="scientific">Neonectria ditissima</name>
    <dbReference type="NCBI Taxonomy" id="78410"/>
    <lineage>
        <taxon>Eukaryota</taxon>
        <taxon>Fungi</taxon>
        <taxon>Dikarya</taxon>
        <taxon>Ascomycota</taxon>
        <taxon>Pezizomycotina</taxon>
        <taxon>Sordariomycetes</taxon>
        <taxon>Hypocreomycetidae</taxon>
        <taxon>Hypocreales</taxon>
        <taxon>Nectriaceae</taxon>
        <taxon>Neonectria</taxon>
    </lineage>
</organism>
<dbReference type="EMBL" id="LKCW01000083">
    <property type="protein sequence ID" value="KPM40423.1"/>
    <property type="molecule type" value="Genomic_DNA"/>
</dbReference>
<feature type="compositionally biased region" description="Basic and acidic residues" evidence="1">
    <location>
        <begin position="242"/>
        <end position="263"/>
    </location>
</feature>
<feature type="compositionally biased region" description="Polar residues" evidence="1">
    <location>
        <begin position="17"/>
        <end position="41"/>
    </location>
</feature>
<proteinExistence type="predicted"/>
<sequence length="593" mass="63996">MDTLTSLTTITSSTATEPESGSKQATYTTAGTLYDPSSSQPLQPPTRRGRSLKWAAGGAHSNLSLFPKSLLATLPLKGAAGRPAPVQHYTPLQQNYDRAVSPFSDLDHQSANMSAQVPLMSSGNTPTSLSSLLSEHDRDNHTNATTSDESDDDSDFGSDPLMNMTVKSLHNLASYPNPSQKRAQKALLRGAKPTLNGLSGAIRSNAPPSPLNRSLAPVEILKRSSVSPTLRLAQSDPLAIRKGQEDFPFKPEFKRSSTTHHENSPLNEMAHYGDSAHPSSTPSSTSTSMTLASGPGAPRPLTAGPPGQRQYRPSTFESTFKALHTNVKPQNGGTDEDEETIAVTQQTLLQASIDDLGIVSDSVSTAYLVAECLSGEAGPMTSLGKMVSSTNDGLAGTNDQHTTGPSWNQENDHRRDLLVPNSDWTWSSEPLHTDWSSLSTMRSQERWKAGTDRLTDEEVTNRNKKINRDWYSGSSLFGKTIVDEEDIQRKPEKTFGAIGDGRPVKNKDHGGPIKIAEANRMSVAEHAKPLLNMAFASVMRHVEEESCKSGLPQMERGTETPDEQGRGQASGRKEGQPSQGSQWLFGKKAGGEQ</sequence>
<dbReference type="AlphaFoldDB" id="A0A0P7BHK2"/>
<feature type="region of interest" description="Disordered" evidence="1">
    <location>
        <begin position="242"/>
        <end position="313"/>
    </location>
</feature>
<accession>A0A0P7BHK2</accession>
<feature type="region of interest" description="Disordered" evidence="1">
    <location>
        <begin position="394"/>
        <end position="413"/>
    </location>
</feature>
<evidence type="ECO:0000256" key="1">
    <source>
        <dbReference type="SAM" id="MobiDB-lite"/>
    </source>
</evidence>
<feature type="compositionally biased region" description="Polar residues" evidence="1">
    <location>
        <begin position="394"/>
        <end position="409"/>
    </location>
</feature>
<name>A0A0P7BHK2_9HYPO</name>
<dbReference type="Proteomes" id="UP000050424">
    <property type="component" value="Unassembled WGS sequence"/>
</dbReference>
<dbReference type="OrthoDB" id="4588713at2759"/>
<feature type="compositionally biased region" description="Basic and acidic residues" evidence="1">
    <location>
        <begin position="556"/>
        <end position="575"/>
    </location>
</feature>
<feature type="region of interest" description="Disordered" evidence="1">
    <location>
        <begin position="117"/>
        <end position="162"/>
    </location>
</feature>
<dbReference type="STRING" id="78410.A0A0P7BHK2"/>
<evidence type="ECO:0000313" key="2">
    <source>
        <dbReference type="EMBL" id="KPM40423.1"/>
    </source>
</evidence>
<reference evidence="2 3" key="1">
    <citation type="submission" date="2015-09" db="EMBL/GenBank/DDBJ databases">
        <title>Draft genome of a European isolate of the apple canker pathogen Neonectria ditissima.</title>
        <authorList>
            <person name="Gomez-Cortecero A."/>
            <person name="Harrison R.J."/>
            <person name="Armitage A.D."/>
        </authorList>
    </citation>
    <scope>NUCLEOTIDE SEQUENCE [LARGE SCALE GENOMIC DNA]</scope>
    <source>
        <strain evidence="2 3">R09/05</strain>
    </source>
</reference>
<keyword evidence="3" id="KW-1185">Reference proteome</keyword>